<keyword evidence="3" id="KW-1185">Reference proteome</keyword>
<dbReference type="InterPro" id="IPR001563">
    <property type="entry name" value="Peptidase_S10"/>
</dbReference>
<dbReference type="GO" id="GO:0004185">
    <property type="term" value="F:serine-type carboxypeptidase activity"/>
    <property type="evidence" value="ECO:0007669"/>
    <property type="project" value="InterPro"/>
</dbReference>
<comment type="similarity">
    <text evidence="1">Belongs to the peptidase S10 family.</text>
</comment>
<comment type="caution">
    <text evidence="2">The sequence shown here is derived from an EMBL/GenBank/DDBJ whole genome shotgun (WGS) entry which is preliminary data.</text>
</comment>
<dbReference type="Pfam" id="PF09810">
    <property type="entry name" value="Exo5"/>
    <property type="match status" value="1"/>
</dbReference>
<organism evidence="2 3">
    <name type="scientific">Camellia sinensis var. sinensis</name>
    <name type="common">China tea</name>
    <dbReference type="NCBI Taxonomy" id="542762"/>
    <lineage>
        <taxon>Eukaryota</taxon>
        <taxon>Viridiplantae</taxon>
        <taxon>Streptophyta</taxon>
        <taxon>Embryophyta</taxon>
        <taxon>Tracheophyta</taxon>
        <taxon>Spermatophyta</taxon>
        <taxon>Magnoliopsida</taxon>
        <taxon>eudicotyledons</taxon>
        <taxon>Gunneridae</taxon>
        <taxon>Pentapetalae</taxon>
        <taxon>asterids</taxon>
        <taxon>Ericales</taxon>
        <taxon>Theaceae</taxon>
        <taxon>Camellia</taxon>
    </lineage>
</organism>
<evidence type="ECO:0000313" key="2">
    <source>
        <dbReference type="EMBL" id="THF98136.1"/>
    </source>
</evidence>
<proteinExistence type="inferred from homology"/>
<sequence length="168" mass="18275">MEVVESSSSSSLSVSDIIHQLPGQPQVSYQQFSGYVTVDAKKQKALVLEAESNLASKPLVIWLNGGLGCSSLGVGAFSENGPFRPSGKALTPQELQNENVPPHLIPRKTFGNRPSFSLLLLSLNAYNNGQEWCEKQMEFSLLFGKPEKTKAMKAGIARHAVLEEEVCL</sequence>
<dbReference type="Pfam" id="PF00450">
    <property type="entry name" value="Peptidase_S10"/>
    <property type="match status" value="1"/>
</dbReference>
<protein>
    <submittedName>
        <fullName evidence="2">Uncharacterized protein</fullName>
    </submittedName>
</protein>
<dbReference type="GO" id="GO:0045145">
    <property type="term" value="F:single-stranded DNA 5'-3' DNA exonuclease activity"/>
    <property type="evidence" value="ECO:0007669"/>
    <property type="project" value="InterPro"/>
</dbReference>
<dbReference type="Gene3D" id="3.40.50.1820">
    <property type="entry name" value="alpha/beta hydrolase"/>
    <property type="match status" value="1"/>
</dbReference>
<evidence type="ECO:0000313" key="3">
    <source>
        <dbReference type="Proteomes" id="UP000306102"/>
    </source>
</evidence>
<dbReference type="GO" id="GO:0005773">
    <property type="term" value="C:vacuole"/>
    <property type="evidence" value="ECO:0007669"/>
    <property type="project" value="TreeGrafter"/>
</dbReference>
<dbReference type="SUPFAM" id="SSF53474">
    <property type="entry name" value="alpha/beta-Hydrolases"/>
    <property type="match status" value="1"/>
</dbReference>
<dbReference type="AlphaFoldDB" id="A0A4V3WJS9"/>
<dbReference type="EMBL" id="SDRB02012294">
    <property type="protein sequence ID" value="THF98136.1"/>
    <property type="molecule type" value="Genomic_DNA"/>
</dbReference>
<accession>A0A4V3WJS9</accession>
<reference evidence="2 3" key="1">
    <citation type="journal article" date="2018" name="Proc. Natl. Acad. Sci. U.S.A.">
        <title>Draft genome sequence of Camellia sinensis var. sinensis provides insights into the evolution of the tea genome and tea quality.</title>
        <authorList>
            <person name="Wei C."/>
            <person name="Yang H."/>
            <person name="Wang S."/>
            <person name="Zhao J."/>
            <person name="Liu C."/>
            <person name="Gao L."/>
            <person name="Xia E."/>
            <person name="Lu Y."/>
            <person name="Tai Y."/>
            <person name="She G."/>
            <person name="Sun J."/>
            <person name="Cao H."/>
            <person name="Tong W."/>
            <person name="Gao Q."/>
            <person name="Li Y."/>
            <person name="Deng W."/>
            <person name="Jiang X."/>
            <person name="Wang W."/>
            <person name="Chen Q."/>
            <person name="Zhang S."/>
            <person name="Li H."/>
            <person name="Wu J."/>
            <person name="Wang P."/>
            <person name="Li P."/>
            <person name="Shi C."/>
            <person name="Zheng F."/>
            <person name="Jian J."/>
            <person name="Huang B."/>
            <person name="Shan D."/>
            <person name="Shi M."/>
            <person name="Fang C."/>
            <person name="Yue Y."/>
            <person name="Li F."/>
            <person name="Li D."/>
            <person name="Wei S."/>
            <person name="Han B."/>
            <person name="Jiang C."/>
            <person name="Yin Y."/>
            <person name="Xia T."/>
            <person name="Zhang Z."/>
            <person name="Bennetzen J.L."/>
            <person name="Zhao S."/>
            <person name="Wan X."/>
        </authorList>
    </citation>
    <scope>NUCLEOTIDE SEQUENCE [LARGE SCALE GENOMIC DNA]</scope>
    <source>
        <strain evidence="3">cv. Shuchazao</strain>
        <tissue evidence="2">Leaf</tissue>
    </source>
</reference>
<name>A0A4V3WJS9_CAMSN</name>
<dbReference type="InterPro" id="IPR029058">
    <property type="entry name" value="AB_hydrolase_fold"/>
</dbReference>
<dbReference type="Proteomes" id="UP000306102">
    <property type="component" value="Unassembled WGS sequence"/>
</dbReference>
<dbReference type="GO" id="GO:0006508">
    <property type="term" value="P:proteolysis"/>
    <property type="evidence" value="ECO:0007669"/>
    <property type="project" value="InterPro"/>
</dbReference>
<dbReference type="InterPro" id="IPR019190">
    <property type="entry name" value="EXOV"/>
</dbReference>
<dbReference type="PANTHER" id="PTHR11802">
    <property type="entry name" value="SERINE PROTEASE FAMILY S10 SERINE CARBOXYPEPTIDASE"/>
    <property type="match status" value="1"/>
</dbReference>
<evidence type="ECO:0000256" key="1">
    <source>
        <dbReference type="ARBA" id="ARBA00009431"/>
    </source>
</evidence>
<dbReference type="PANTHER" id="PTHR11802:SF123">
    <property type="entry name" value="CARBOXYPEPTIDASE"/>
    <property type="match status" value="1"/>
</dbReference>
<gene>
    <name evidence="2" type="ORF">TEA_004140</name>
</gene>